<proteinExistence type="predicted"/>
<evidence type="ECO:0000313" key="2">
    <source>
        <dbReference type="Proteomes" id="UP000593892"/>
    </source>
</evidence>
<evidence type="ECO:0000313" key="1">
    <source>
        <dbReference type="EMBL" id="QOY85140.1"/>
    </source>
</evidence>
<protein>
    <submittedName>
        <fullName evidence="1">Uncharacterized protein</fullName>
    </submittedName>
</protein>
<dbReference type="RefSeq" id="WP_194446810.1">
    <property type="nucleotide sequence ID" value="NZ_CP063849.1"/>
</dbReference>
<dbReference type="EMBL" id="CP063849">
    <property type="protein sequence ID" value="QOY85140.1"/>
    <property type="molecule type" value="Genomic_DNA"/>
</dbReference>
<organism evidence="1 2">
    <name type="scientific">Paludibaculum fermentans</name>
    <dbReference type="NCBI Taxonomy" id="1473598"/>
    <lineage>
        <taxon>Bacteria</taxon>
        <taxon>Pseudomonadati</taxon>
        <taxon>Acidobacteriota</taxon>
        <taxon>Terriglobia</taxon>
        <taxon>Bryobacterales</taxon>
        <taxon>Bryobacteraceae</taxon>
        <taxon>Paludibaculum</taxon>
    </lineage>
</organism>
<reference evidence="1 2" key="1">
    <citation type="submission" date="2020-10" db="EMBL/GenBank/DDBJ databases">
        <title>Complete genome sequence of Paludibaculum fermentans P105T, a facultatively anaerobic acidobacterium capable of dissimilatory Fe(III) reduction.</title>
        <authorList>
            <person name="Dedysh S.N."/>
            <person name="Beletsky A.V."/>
            <person name="Kulichevskaya I.S."/>
            <person name="Mardanov A.V."/>
            <person name="Ravin N.V."/>
        </authorList>
    </citation>
    <scope>NUCLEOTIDE SEQUENCE [LARGE SCALE GENOMIC DNA]</scope>
    <source>
        <strain evidence="1 2">P105</strain>
    </source>
</reference>
<dbReference type="AlphaFoldDB" id="A0A7S7NKC5"/>
<dbReference type="KEGG" id="pfer:IRI77_20100"/>
<accession>A0A7S7NKC5</accession>
<keyword evidence="2" id="KW-1185">Reference proteome</keyword>
<dbReference type="Proteomes" id="UP000593892">
    <property type="component" value="Chromosome"/>
</dbReference>
<sequence length="159" mass="17612">MPSIAPDWDLKPKVQKIGPEVEKLRPVLVQLQPEKWTAAGAPEAYEKQYKDCLTAIGYVQNAAGRLAEQPAKLSLAVETLVRLESLVQMASSVSQAVRRYQNPAIADLLDGEISAAGASRDWLRQHVTDLSILREKELSVAEQEAQKCRAQTLHQGNRK</sequence>
<gene>
    <name evidence="1" type="ORF">IRI77_20100</name>
</gene>
<name>A0A7S7NKC5_PALFE</name>